<comment type="similarity">
    <text evidence="8">Belongs to the bacterial reverse transcriptase family.</text>
</comment>
<dbReference type="GO" id="GO:0003723">
    <property type="term" value="F:RNA binding"/>
    <property type="evidence" value="ECO:0007669"/>
    <property type="project" value="InterPro"/>
</dbReference>
<gene>
    <name evidence="12" type="ORF">SAMN05660776_0642</name>
</gene>
<feature type="domain" description="Reverse transcriptase" evidence="11">
    <location>
        <begin position="108"/>
        <end position="347"/>
    </location>
</feature>
<dbReference type="EMBL" id="FUYY01000001">
    <property type="protein sequence ID" value="SKB35237.1"/>
    <property type="molecule type" value="Genomic_DNA"/>
</dbReference>
<organism evidence="12 13">
    <name type="scientific">Salegentibacter holothuriorum</name>
    <dbReference type="NCBI Taxonomy" id="241145"/>
    <lineage>
        <taxon>Bacteria</taxon>
        <taxon>Pseudomonadati</taxon>
        <taxon>Bacteroidota</taxon>
        <taxon>Flavobacteriia</taxon>
        <taxon>Flavobacteriales</taxon>
        <taxon>Flavobacteriaceae</taxon>
        <taxon>Salegentibacter</taxon>
    </lineage>
</organism>
<name>A0A1T5AKC9_9FLAO</name>
<dbReference type="Proteomes" id="UP000190230">
    <property type="component" value="Unassembled WGS sequence"/>
</dbReference>
<dbReference type="NCBIfam" id="TIGR04416">
    <property type="entry name" value="group_II_RT_mat"/>
    <property type="match status" value="1"/>
</dbReference>
<dbReference type="PANTHER" id="PTHR34047:SF3">
    <property type="entry name" value="BLR2052 PROTEIN"/>
    <property type="match status" value="1"/>
</dbReference>
<dbReference type="GO" id="GO:0046872">
    <property type="term" value="F:metal ion binding"/>
    <property type="evidence" value="ECO:0007669"/>
    <property type="project" value="UniProtKB-KW"/>
</dbReference>
<accession>A0A1T5AKC9</accession>
<dbReference type="PROSITE" id="PS50878">
    <property type="entry name" value="RT_POL"/>
    <property type="match status" value="1"/>
</dbReference>
<protein>
    <recommendedName>
        <fullName evidence="1">RNA-directed DNA polymerase</fullName>
        <ecNumber evidence="1">2.7.7.49</ecNumber>
    </recommendedName>
</protein>
<comment type="catalytic activity">
    <reaction evidence="9">
        <text>DNA(n) + a 2'-deoxyribonucleoside 5'-triphosphate = DNA(n+1) + diphosphate</text>
        <dbReference type="Rhea" id="RHEA:22508"/>
        <dbReference type="Rhea" id="RHEA-COMP:17339"/>
        <dbReference type="Rhea" id="RHEA-COMP:17340"/>
        <dbReference type="ChEBI" id="CHEBI:33019"/>
        <dbReference type="ChEBI" id="CHEBI:61560"/>
        <dbReference type="ChEBI" id="CHEBI:173112"/>
        <dbReference type="EC" id="2.7.7.49"/>
    </reaction>
</comment>
<keyword evidence="2" id="KW-0808">Transferase</keyword>
<dbReference type="SUPFAM" id="SSF56672">
    <property type="entry name" value="DNA/RNA polymerases"/>
    <property type="match status" value="1"/>
</dbReference>
<sequence>MLRETLKWKTHKSKSTDARHAGGTSRSSVETSVMEAERRGCIIQFYHKENYGYTIGGTEMIKTKPFSISKFVVQKAYERVKQNRGSAGVDGLSLEDFEEDRRNHLYRLWNRMSSGSYMPSPVLQVEIPKKGGGARPLGIPTITDRIAQMVVTLNLEPNIDRTFHKDSYGYRPNKSAIEAVGVTRKRCWKYDWVLDLDIKGFFDNIPHNLLMKAVRKHTNCKWVLLYIERWLKTPVKKSDGTLAERTKGTPQGSVISPLLANLFLHYCMDEWLRIKYPDCPFERYADDGVVHCKTEAQARELKEKLEERLKACGLELHPEKTKIVYCGKESRNKFYPVIAFDFLGYTFRRRKAKTKRGDYFTSFQPAISNKSKVAIRDKMRSWRLHRRGGSDLKRLASIINPVLSAITDVGLRFSSISSDTDIFHKLHYLHL</sequence>
<dbReference type="PANTHER" id="PTHR34047">
    <property type="entry name" value="NUCLEAR INTRON MATURASE 1, MITOCHONDRIAL-RELATED"/>
    <property type="match status" value="1"/>
</dbReference>
<dbReference type="Pfam" id="PF00078">
    <property type="entry name" value="RVT_1"/>
    <property type="match status" value="1"/>
</dbReference>
<dbReference type="InterPro" id="IPR043128">
    <property type="entry name" value="Rev_trsase/Diguanyl_cyclase"/>
</dbReference>
<evidence type="ECO:0000256" key="9">
    <source>
        <dbReference type="ARBA" id="ARBA00048173"/>
    </source>
</evidence>
<evidence type="ECO:0000256" key="2">
    <source>
        <dbReference type="ARBA" id="ARBA00022679"/>
    </source>
</evidence>
<feature type="region of interest" description="Disordered" evidence="10">
    <location>
        <begin position="1"/>
        <end position="31"/>
    </location>
</feature>
<dbReference type="InterPro" id="IPR000477">
    <property type="entry name" value="RT_dom"/>
</dbReference>
<keyword evidence="7" id="KW-0051">Antiviral defense</keyword>
<reference evidence="13" key="1">
    <citation type="submission" date="2017-02" db="EMBL/GenBank/DDBJ databases">
        <authorList>
            <person name="Varghese N."/>
            <person name="Submissions S."/>
        </authorList>
    </citation>
    <scope>NUCLEOTIDE SEQUENCE [LARGE SCALE GENOMIC DNA]</scope>
    <source>
        <strain evidence="13">DSM 23405</strain>
    </source>
</reference>
<dbReference type="CDD" id="cd01651">
    <property type="entry name" value="RT_G2_intron"/>
    <property type="match status" value="1"/>
</dbReference>
<evidence type="ECO:0000256" key="8">
    <source>
        <dbReference type="ARBA" id="ARBA00034120"/>
    </source>
</evidence>
<dbReference type="GO" id="GO:0003964">
    <property type="term" value="F:RNA-directed DNA polymerase activity"/>
    <property type="evidence" value="ECO:0007669"/>
    <property type="project" value="UniProtKB-KW"/>
</dbReference>
<dbReference type="AlphaFoldDB" id="A0A1T5AKC9"/>
<evidence type="ECO:0000256" key="5">
    <source>
        <dbReference type="ARBA" id="ARBA00022842"/>
    </source>
</evidence>
<keyword evidence="4" id="KW-0479">Metal-binding</keyword>
<evidence type="ECO:0000256" key="4">
    <source>
        <dbReference type="ARBA" id="ARBA00022723"/>
    </source>
</evidence>
<dbReference type="PRINTS" id="PR00866">
    <property type="entry name" value="RNADNAPOLMS"/>
</dbReference>
<keyword evidence="3" id="KW-0548">Nucleotidyltransferase</keyword>
<evidence type="ECO:0000256" key="3">
    <source>
        <dbReference type="ARBA" id="ARBA00022695"/>
    </source>
</evidence>
<dbReference type="InterPro" id="IPR043502">
    <property type="entry name" value="DNA/RNA_pol_sf"/>
</dbReference>
<evidence type="ECO:0000313" key="12">
    <source>
        <dbReference type="EMBL" id="SKB35237.1"/>
    </source>
</evidence>
<evidence type="ECO:0000256" key="10">
    <source>
        <dbReference type="SAM" id="MobiDB-lite"/>
    </source>
</evidence>
<dbReference type="GO" id="GO:0051607">
    <property type="term" value="P:defense response to virus"/>
    <property type="evidence" value="ECO:0007669"/>
    <property type="project" value="UniProtKB-KW"/>
</dbReference>
<dbReference type="EC" id="2.7.7.49" evidence="1"/>
<dbReference type="InterPro" id="IPR030931">
    <property type="entry name" value="Group_II_RT_mat"/>
</dbReference>
<evidence type="ECO:0000256" key="6">
    <source>
        <dbReference type="ARBA" id="ARBA00022918"/>
    </source>
</evidence>
<dbReference type="InterPro" id="IPR051083">
    <property type="entry name" value="GrpII_Intron_Splice-Mob/Def"/>
</dbReference>
<keyword evidence="6 12" id="KW-0695">RNA-directed DNA polymerase</keyword>
<proteinExistence type="inferred from homology"/>
<evidence type="ECO:0000256" key="1">
    <source>
        <dbReference type="ARBA" id="ARBA00012493"/>
    </source>
</evidence>
<dbReference type="InterPro" id="IPR000123">
    <property type="entry name" value="Reverse_transcriptase_msDNA"/>
</dbReference>
<keyword evidence="13" id="KW-1185">Reference proteome</keyword>
<keyword evidence="5" id="KW-0460">Magnesium</keyword>
<dbReference type="STRING" id="241145.SAMN05660776_0642"/>
<evidence type="ECO:0000256" key="7">
    <source>
        <dbReference type="ARBA" id="ARBA00023118"/>
    </source>
</evidence>
<evidence type="ECO:0000259" key="11">
    <source>
        <dbReference type="PROSITE" id="PS50878"/>
    </source>
</evidence>
<evidence type="ECO:0000313" key="13">
    <source>
        <dbReference type="Proteomes" id="UP000190230"/>
    </source>
</evidence>
<dbReference type="Gene3D" id="3.30.70.270">
    <property type="match status" value="1"/>
</dbReference>